<evidence type="ECO:0000256" key="1">
    <source>
        <dbReference type="SAM" id="SignalP"/>
    </source>
</evidence>
<accession>A0A347UBS4</accession>
<reference evidence="4 6" key="1">
    <citation type="submission" date="2017-09" db="EMBL/GenBank/DDBJ databases">
        <title>Genomics of the genus Arcobacter.</title>
        <authorList>
            <person name="Perez-Cataluna A."/>
            <person name="Figueras M.J."/>
            <person name="Salas-Masso N."/>
        </authorList>
    </citation>
    <scope>NUCLEOTIDE SEQUENCE [LARGE SCALE GENOMIC DNA]</scope>
    <source>
        <strain evidence="4 6">CECT 7837</strain>
    </source>
</reference>
<dbReference type="KEGG" id="aell:AELL_2698"/>
<protein>
    <recommendedName>
        <fullName evidence="2">Transglycosylase SLT domain-containing protein</fullName>
    </recommendedName>
</protein>
<dbReference type="SUPFAM" id="SSF53955">
    <property type="entry name" value="Lysozyme-like"/>
    <property type="match status" value="1"/>
</dbReference>
<evidence type="ECO:0000313" key="4">
    <source>
        <dbReference type="EMBL" id="RXI31857.1"/>
    </source>
</evidence>
<gene>
    <name evidence="3" type="ORF">AELL_2698</name>
    <name evidence="4" type="ORF">CP962_03485</name>
</gene>
<reference evidence="3 5" key="2">
    <citation type="submission" date="2018-08" db="EMBL/GenBank/DDBJ databases">
        <title>Complete genome of the Arcobacter ellisii type strain LMG 26155.</title>
        <authorList>
            <person name="Miller W.G."/>
            <person name="Yee E."/>
            <person name="Bono J.L."/>
        </authorList>
    </citation>
    <scope>NUCLEOTIDE SEQUENCE [LARGE SCALE GENOMIC DNA]</scope>
    <source>
        <strain evidence="3 5">LMG 26155</strain>
    </source>
</reference>
<dbReference type="RefSeq" id="WP_118918440.1">
    <property type="nucleotide sequence ID" value="NZ_CP032097.1"/>
</dbReference>
<dbReference type="Proteomes" id="UP000262582">
    <property type="component" value="Chromosome"/>
</dbReference>
<dbReference type="InterPro" id="IPR008258">
    <property type="entry name" value="Transglycosylase_SLT_dom_1"/>
</dbReference>
<evidence type="ECO:0000313" key="6">
    <source>
        <dbReference type="Proteomes" id="UP000290588"/>
    </source>
</evidence>
<feature type="signal peptide" evidence="1">
    <location>
        <begin position="1"/>
        <end position="21"/>
    </location>
</feature>
<keyword evidence="1" id="KW-0732">Signal</keyword>
<dbReference type="Proteomes" id="UP000290588">
    <property type="component" value="Unassembled WGS sequence"/>
</dbReference>
<dbReference type="EMBL" id="CP032097">
    <property type="protein sequence ID" value="AXX96302.1"/>
    <property type="molecule type" value="Genomic_DNA"/>
</dbReference>
<dbReference type="Pfam" id="PF01464">
    <property type="entry name" value="SLT"/>
    <property type="match status" value="1"/>
</dbReference>
<feature type="chain" id="PRO_5044584816" description="Transglycosylase SLT domain-containing protein" evidence="1">
    <location>
        <begin position="22"/>
        <end position="162"/>
    </location>
</feature>
<organism evidence="4 6">
    <name type="scientific">Arcobacter ellisii</name>
    <dbReference type="NCBI Taxonomy" id="913109"/>
    <lineage>
        <taxon>Bacteria</taxon>
        <taxon>Pseudomonadati</taxon>
        <taxon>Campylobacterota</taxon>
        <taxon>Epsilonproteobacteria</taxon>
        <taxon>Campylobacterales</taxon>
        <taxon>Arcobacteraceae</taxon>
        <taxon>Arcobacter</taxon>
    </lineage>
</organism>
<evidence type="ECO:0000259" key="2">
    <source>
        <dbReference type="Pfam" id="PF01464"/>
    </source>
</evidence>
<keyword evidence="5" id="KW-1185">Reference proteome</keyword>
<proteinExistence type="predicted"/>
<dbReference type="EMBL" id="NXIG01000003">
    <property type="protein sequence ID" value="RXI31857.1"/>
    <property type="molecule type" value="Genomic_DNA"/>
</dbReference>
<evidence type="ECO:0000313" key="3">
    <source>
        <dbReference type="EMBL" id="AXX96302.1"/>
    </source>
</evidence>
<evidence type="ECO:0000313" key="5">
    <source>
        <dbReference type="Proteomes" id="UP000262582"/>
    </source>
</evidence>
<feature type="domain" description="Transglycosylase SLT" evidence="2">
    <location>
        <begin position="38"/>
        <end position="135"/>
    </location>
</feature>
<name>A0A347UBS4_9BACT</name>
<dbReference type="AlphaFoldDB" id="A0A347UBS4"/>
<dbReference type="Gene3D" id="1.10.530.10">
    <property type="match status" value="1"/>
</dbReference>
<sequence length="162" mass="19144">MKKILLLILCIYNLAFSNSLGLTNTDLIILKKIKSLTDDKMMKYTLMAIAIKESSVGKKQINFESNDYGLFQSNIKSVLRRQYVEDNYYNRRYFAYKLLNDVAFSTANAIVEIDYWREIHKENWVKVWASYNAGWRYNSNVGVLYANSIFDIIKKLRFEYNL</sequence>
<dbReference type="InterPro" id="IPR023346">
    <property type="entry name" value="Lysozyme-like_dom_sf"/>
</dbReference>
<dbReference type="OrthoDB" id="5347225at2"/>